<protein>
    <submittedName>
        <fullName evidence="2">Uncharacterized protein</fullName>
    </submittedName>
</protein>
<feature type="region of interest" description="Disordered" evidence="1">
    <location>
        <begin position="36"/>
        <end position="92"/>
    </location>
</feature>
<evidence type="ECO:0000313" key="2">
    <source>
        <dbReference type="EMBL" id="GHI76531.1"/>
    </source>
</evidence>
<organism evidence="2 3">
    <name type="scientific">Streptomyces spororaveus</name>
    <dbReference type="NCBI Taxonomy" id="284039"/>
    <lineage>
        <taxon>Bacteria</taxon>
        <taxon>Bacillati</taxon>
        <taxon>Actinomycetota</taxon>
        <taxon>Actinomycetes</taxon>
        <taxon>Kitasatosporales</taxon>
        <taxon>Streptomycetaceae</taxon>
        <taxon>Streptomyces</taxon>
    </lineage>
</organism>
<sequence>MQQVVDELAPGRLLLTDCLALGPLVPLDERVHRLLDGGQQRRRSSRRDALGGGQVVPYEPAQRRTRLRRPLPLGTAGLDLGTGEATPRGTRVPQCADVPAETVLRRFPVPHVPPRSRRAPSHALVEASTAAGPGRVGCCPGRGGDPDMDGTLDGSHERDHEAAGRVVERLQTQPVLRAGCRSGERIVFPDRGRIVEEGRHDALLRRGGLYAEFRNASLAPAPSE</sequence>
<dbReference type="Proteomes" id="UP000608522">
    <property type="component" value="Unassembled WGS sequence"/>
</dbReference>
<keyword evidence="3" id="KW-1185">Reference proteome</keyword>
<evidence type="ECO:0000313" key="3">
    <source>
        <dbReference type="Proteomes" id="UP000608522"/>
    </source>
</evidence>
<gene>
    <name evidence="2" type="ORF">Sspor_20920</name>
</gene>
<comment type="caution">
    <text evidence="2">The sequence shown here is derived from an EMBL/GenBank/DDBJ whole genome shotgun (WGS) entry which is preliminary data.</text>
</comment>
<dbReference type="EMBL" id="BNED01000005">
    <property type="protein sequence ID" value="GHI76531.1"/>
    <property type="molecule type" value="Genomic_DNA"/>
</dbReference>
<reference evidence="3" key="1">
    <citation type="submission" date="2023-07" db="EMBL/GenBank/DDBJ databases">
        <title>Whole genome shotgun sequence of Streptomyces spororaveus NBRC 15456.</title>
        <authorList>
            <person name="Komaki H."/>
            <person name="Tamura T."/>
        </authorList>
    </citation>
    <scope>NUCLEOTIDE SEQUENCE [LARGE SCALE GENOMIC DNA]</scope>
    <source>
        <strain evidence="3">NBRC 15456</strain>
    </source>
</reference>
<evidence type="ECO:0000256" key="1">
    <source>
        <dbReference type="SAM" id="MobiDB-lite"/>
    </source>
</evidence>
<name>A0ABQ3T832_9ACTN</name>
<proteinExistence type="predicted"/>
<accession>A0ABQ3T832</accession>